<evidence type="ECO:0000313" key="1">
    <source>
        <dbReference type="EMBL" id="EYB92716.1"/>
    </source>
</evidence>
<accession>A0A016SQP5</accession>
<proteinExistence type="predicted"/>
<reference evidence="2" key="1">
    <citation type="journal article" date="2015" name="Nat. Genet.">
        <title>The genome and transcriptome of the zoonotic hookworm Ancylostoma ceylanicum identify infection-specific gene families.</title>
        <authorList>
            <person name="Schwarz E.M."/>
            <person name="Hu Y."/>
            <person name="Antoshechkin I."/>
            <person name="Miller M.M."/>
            <person name="Sternberg P.W."/>
            <person name="Aroian R.V."/>
        </authorList>
    </citation>
    <scope>NUCLEOTIDE SEQUENCE</scope>
    <source>
        <strain evidence="2">HY135</strain>
    </source>
</reference>
<dbReference type="AlphaFoldDB" id="A0A016SQP5"/>
<protein>
    <submittedName>
        <fullName evidence="1">Uncharacterized protein</fullName>
    </submittedName>
</protein>
<dbReference type="Proteomes" id="UP000024635">
    <property type="component" value="Unassembled WGS sequence"/>
</dbReference>
<keyword evidence="2" id="KW-1185">Reference proteome</keyword>
<sequence>MEWGLEHWIGTPLRNYKGIGMFIEEEDCSGMEQKMNCSILAACRGQVIQEVLSSVIFLQNPSQKDRQVACGFLVLRLHHRGGTYSTLSLEVCYLRIPRSGPAAMVQSRNPSIFLKRTVHRRPRRVLYEETRTQKSLRH</sequence>
<gene>
    <name evidence="1" type="primary">Acey_s0191.g1331</name>
    <name evidence="1" type="ORF">Y032_0191g1331</name>
</gene>
<dbReference type="EMBL" id="JARK01001527">
    <property type="protein sequence ID" value="EYB92716.1"/>
    <property type="molecule type" value="Genomic_DNA"/>
</dbReference>
<evidence type="ECO:0000313" key="2">
    <source>
        <dbReference type="Proteomes" id="UP000024635"/>
    </source>
</evidence>
<comment type="caution">
    <text evidence="1">The sequence shown here is derived from an EMBL/GenBank/DDBJ whole genome shotgun (WGS) entry which is preliminary data.</text>
</comment>
<organism evidence="1 2">
    <name type="scientific">Ancylostoma ceylanicum</name>
    <dbReference type="NCBI Taxonomy" id="53326"/>
    <lineage>
        <taxon>Eukaryota</taxon>
        <taxon>Metazoa</taxon>
        <taxon>Ecdysozoa</taxon>
        <taxon>Nematoda</taxon>
        <taxon>Chromadorea</taxon>
        <taxon>Rhabditida</taxon>
        <taxon>Rhabditina</taxon>
        <taxon>Rhabditomorpha</taxon>
        <taxon>Strongyloidea</taxon>
        <taxon>Ancylostomatidae</taxon>
        <taxon>Ancylostomatinae</taxon>
        <taxon>Ancylostoma</taxon>
    </lineage>
</organism>
<name>A0A016SQP5_9BILA</name>